<feature type="coiled-coil region" evidence="8">
    <location>
        <begin position="226"/>
        <end position="253"/>
    </location>
</feature>
<dbReference type="PROSITE" id="PS00028">
    <property type="entry name" value="ZINC_FINGER_C2H2_1"/>
    <property type="match status" value="1"/>
</dbReference>
<dbReference type="InterPro" id="IPR043359">
    <property type="entry name" value="GLI-like"/>
</dbReference>
<comment type="subcellular location">
    <subcellularLocation>
        <location evidence="1">Nucleus</location>
    </subcellularLocation>
</comment>
<dbReference type="KEGG" id="mlr:MELLADRAFT_95854"/>
<dbReference type="RefSeq" id="XP_007407130.1">
    <property type="nucleotide sequence ID" value="XM_007407068.1"/>
</dbReference>
<dbReference type="GeneID" id="18937379"/>
<feature type="region of interest" description="Disordered" evidence="9">
    <location>
        <begin position="112"/>
        <end position="165"/>
    </location>
</feature>
<dbReference type="GO" id="GO:0000978">
    <property type="term" value="F:RNA polymerase II cis-regulatory region sequence-specific DNA binding"/>
    <property type="evidence" value="ECO:0007669"/>
    <property type="project" value="TreeGrafter"/>
</dbReference>
<feature type="domain" description="C2H2-type" evidence="10">
    <location>
        <begin position="90"/>
        <end position="120"/>
    </location>
</feature>
<protein>
    <recommendedName>
        <fullName evidence="10">C2H2-type domain-containing protein</fullName>
    </recommendedName>
</protein>
<dbReference type="STRING" id="747676.F4RDH3"/>
<dbReference type="GO" id="GO:0008270">
    <property type="term" value="F:zinc ion binding"/>
    <property type="evidence" value="ECO:0007669"/>
    <property type="project" value="UniProtKB-KW"/>
</dbReference>
<feature type="region of interest" description="Disordered" evidence="9">
    <location>
        <begin position="286"/>
        <end position="315"/>
    </location>
</feature>
<dbReference type="InParanoid" id="F4RDH3"/>
<sequence>MEIDEDSIENEEDFPMIRCGWRNCRQAFWILEDLLEHLVGEKGHVPVDPNAPRGQKCPCEWTGCPKAGKPQGSRMALLVHLRSHTGEKPFCCHKPECDKTFSRTDALAKHVRVSHGEPLPPGRKTSAPGNAMKKIKGEDSEGEEVDNYDETGIEGNGEIIGKSIGEGEEEKEDLLKIMKMDSKLENEEIDEEGRTSEERKVLEDLKIKYPPTDPAFLELLILRAKFKFLLGEKEILEVELKALEHKEGSIKRQKDFYLDSIMKHELGPESSEMWISNIDDLKHDSGIEKGSIGSNNQSSSSGIHAKKRIKTEPIN</sequence>
<feature type="compositionally biased region" description="Low complexity" evidence="9">
    <location>
        <begin position="290"/>
        <end position="303"/>
    </location>
</feature>
<evidence type="ECO:0000256" key="7">
    <source>
        <dbReference type="PROSITE-ProRule" id="PRU00042"/>
    </source>
</evidence>
<feature type="domain" description="C2H2-type" evidence="10">
    <location>
        <begin position="62"/>
        <end position="89"/>
    </location>
</feature>
<evidence type="ECO:0000256" key="2">
    <source>
        <dbReference type="ARBA" id="ARBA00022723"/>
    </source>
</evidence>
<dbReference type="SMART" id="SM00355">
    <property type="entry name" value="ZnF_C2H2"/>
    <property type="match status" value="3"/>
</dbReference>
<dbReference type="OrthoDB" id="3437960at2759"/>
<keyword evidence="6" id="KW-0539">Nucleus</keyword>
<dbReference type="InterPro" id="IPR056436">
    <property type="entry name" value="Znf-C2H2_ZIC1-5/GLI1-3-like"/>
</dbReference>
<dbReference type="eggNOG" id="KOG1721">
    <property type="taxonomic scope" value="Eukaryota"/>
</dbReference>
<organism evidence="12">
    <name type="scientific">Melampsora larici-populina (strain 98AG31 / pathotype 3-4-7)</name>
    <name type="common">Poplar leaf rust fungus</name>
    <dbReference type="NCBI Taxonomy" id="747676"/>
    <lineage>
        <taxon>Eukaryota</taxon>
        <taxon>Fungi</taxon>
        <taxon>Dikarya</taxon>
        <taxon>Basidiomycota</taxon>
        <taxon>Pucciniomycotina</taxon>
        <taxon>Pucciniomycetes</taxon>
        <taxon>Pucciniales</taxon>
        <taxon>Melampsoraceae</taxon>
        <taxon>Melampsora</taxon>
    </lineage>
</organism>
<keyword evidence="3" id="KW-0677">Repeat</keyword>
<evidence type="ECO:0000313" key="11">
    <source>
        <dbReference type="EMBL" id="EGG09403.1"/>
    </source>
</evidence>
<dbReference type="FunFam" id="3.30.160.60:FF:000031">
    <property type="entry name" value="GLI family zinc finger 3"/>
    <property type="match status" value="1"/>
</dbReference>
<dbReference type="Proteomes" id="UP000001072">
    <property type="component" value="Unassembled WGS sequence"/>
</dbReference>
<dbReference type="HOGENOM" id="CLU_040958_0_0_1"/>
<dbReference type="Pfam" id="PF23561">
    <property type="entry name" value="zf-C2H2_15"/>
    <property type="match status" value="1"/>
</dbReference>
<reference evidence="12" key="1">
    <citation type="journal article" date="2011" name="Proc. Natl. Acad. Sci. U.S.A.">
        <title>Obligate biotrophy features unraveled by the genomic analysis of rust fungi.</title>
        <authorList>
            <person name="Duplessis S."/>
            <person name="Cuomo C.A."/>
            <person name="Lin Y.-C."/>
            <person name="Aerts A."/>
            <person name="Tisserant E."/>
            <person name="Veneault-Fourrey C."/>
            <person name="Joly D.L."/>
            <person name="Hacquard S."/>
            <person name="Amselem J."/>
            <person name="Cantarel B.L."/>
            <person name="Chiu R."/>
            <person name="Coutinho P.M."/>
            <person name="Feau N."/>
            <person name="Field M."/>
            <person name="Frey P."/>
            <person name="Gelhaye E."/>
            <person name="Goldberg J."/>
            <person name="Grabherr M.G."/>
            <person name="Kodira C.D."/>
            <person name="Kohler A."/>
            <person name="Kuees U."/>
            <person name="Lindquist E.A."/>
            <person name="Lucas S.M."/>
            <person name="Mago R."/>
            <person name="Mauceli E."/>
            <person name="Morin E."/>
            <person name="Murat C."/>
            <person name="Pangilinan J.L."/>
            <person name="Park R."/>
            <person name="Pearson M."/>
            <person name="Quesneville H."/>
            <person name="Rouhier N."/>
            <person name="Sakthikumar S."/>
            <person name="Salamov A.A."/>
            <person name="Schmutz J."/>
            <person name="Selles B."/>
            <person name="Shapiro H."/>
            <person name="Tanguay P."/>
            <person name="Tuskan G.A."/>
            <person name="Henrissat B."/>
            <person name="Van de Peer Y."/>
            <person name="Rouze P."/>
            <person name="Ellis J.G."/>
            <person name="Dodds P.N."/>
            <person name="Schein J.E."/>
            <person name="Zhong S."/>
            <person name="Hamelin R.C."/>
            <person name="Grigoriev I.V."/>
            <person name="Szabo L.J."/>
            <person name="Martin F."/>
        </authorList>
    </citation>
    <scope>NUCLEOTIDE SEQUENCE [LARGE SCALE GENOMIC DNA]</scope>
    <source>
        <strain evidence="12">98AG31 / pathotype 3-4-7</strain>
    </source>
</reference>
<evidence type="ECO:0000256" key="3">
    <source>
        <dbReference type="ARBA" id="ARBA00022737"/>
    </source>
</evidence>
<dbReference type="AlphaFoldDB" id="F4RDH3"/>
<keyword evidence="12" id="KW-1185">Reference proteome</keyword>
<name>F4RDH3_MELLP</name>
<evidence type="ECO:0000256" key="1">
    <source>
        <dbReference type="ARBA" id="ARBA00004123"/>
    </source>
</evidence>
<dbReference type="InterPro" id="IPR013087">
    <property type="entry name" value="Znf_C2H2_type"/>
</dbReference>
<gene>
    <name evidence="11" type="ORF">MELLADRAFT_95854</name>
</gene>
<evidence type="ECO:0000256" key="8">
    <source>
        <dbReference type="SAM" id="Coils"/>
    </source>
</evidence>
<keyword evidence="2" id="KW-0479">Metal-binding</keyword>
<evidence type="ECO:0000256" key="9">
    <source>
        <dbReference type="SAM" id="MobiDB-lite"/>
    </source>
</evidence>
<dbReference type="EMBL" id="GL883097">
    <property type="protein sequence ID" value="EGG09403.1"/>
    <property type="molecule type" value="Genomic_DNA"/>
</dbReference>
<evidence type="ECO:0000256" key="4">
    <source>
        <dbReference type="ARBA" id="ARBA00022771"/>
    </source>
</evidence>
<dbReference type="GO" id="GO:0000981">
    <property type="term" value="F:DNA-binding transcription factor activity, RNA polymerase II-specific"/>
    <property type="evidence" value="ECO:0007669"/>
    <property type="project" value="TreeGrafter"/>
</dbReference>
<feature type="compositionally biased region" description="Acidic residues" evidence="9">
    <location>
        <begin position="140"/>
        <end position="152"/>
    </location>
</feature>
<keyword evidence="4 7" id="KW-0863">Zinc-finger</keyword>
<keyword evidence="5" id="KW-0862">Zinc</keyword>
<proteinExistence type="predicted"/>
<dbReference type="FunFam" id="3.30.160.60:FF:000201">
    <property type="entry name" value="C2H2 finger domain protein (Gli3)"/>
    <property type="match status" value="1"/>
</dbReference>
<evidence type="ECO:0000256" key="5">
    <source>
        <dbReference type="ARBA" id="ARBA00022833"/>
    </source>
</evidence>
<evidence type="ECO:0000259" key="10">
    <source>
        <dbReference type="PROSITE" id="PS50157"/>
    </source>
</evidence>
<dbReference type="Gene3D" id="3.30.160.60">
    <property type="entry name" value="Classic Zinc Finger"/>
    <property type="match status" value="2"/>
</dbReference>
<dbReference type="PROSITE" id="PS50157">
    <property type="entry name" value="ZINC_FINGER_C2H2_2"/>
    <property type="match status" value="2"/>
</dbReference>
<keyword evidence="8" id="KW-0175">Coiled coil</keyword>
<accession>F4RDH3</accession>
<dbReference type="PANTHER" id="PTHR45718:SF4">
    <property type="entry name" value="TRANSCRIPTIONAL ACTIVATOR CUBITUS INTERRUPTUS"/>
    <property type="match status" value="1"/>
</dbReference>
<dbReference type="PANTHER" id="PTHR45718">
    <property type="entry name" value="TRANSCRIPTIONAL ACTIVATOR CUBITUS INTERRUPTUS"/>
    <property type="match status" value="1"/>
</dbReference>
<evidence type="ECO:0000313" key="12">
    <source>
        <dbReference type="Proteomes" id="UP000001072"/>
    </source>
</evidence>
<dbReference type="InterPro" id="IPR036236">
    <property type="entry name" value="Znf_C2H2_sf"/>
</dbReference>
<evidence type="ECO:0000256" key="6">
    <source>
        <dbReference type="ARBA" id="ARBA00023242"/>
    </source>
</evidence>
<dbReference type="VEuPathDB" id="FungiDB:MELLADRAFT_95854"/>
<dbReference type="GO" id="GO:0005634">
    <property type="term" value="C:nucleus"/>
    <property type="evidence" value="ECO:0007669"/>
    <property type="project" value="UniProtKB-SubCell"/>
</dbReference>
<dbReference type="SUPFAM" id="SSF57667">
    <property type="entry name" value="beta-beta-alpha zinc fingers"/>
    <property type="match status" value="1"/>
</dbReference>